<sequence length="181" mass="18052">MKKTTKGALAAGTAAVLLMGGAGTLAYWTDSDTVTGSSITSGHLSLDASACQGTTGWLLEGAPFDPSTGTLIPGDTLSKTCNAVVNVKGTHFTQVDIQATAPNGPAAAAPWDELTVAATVNGSTTGANNVAVSQGANNIPVSITVTWPYGPSADNDLNGDLTTALGNIAITAVQDHKADPN</sequence>
<reference evidence="2 3" key="1">
    <citation type="submission" date="2020-07" db="EMBL/GenBank/DDBJ databases">
        <title>Sequencing the genomes of 1000 actinobacteria strains.</title>
        <authorList>
            <person name="Klenk H.-P."/>
        </authorList>
    </citation>
    <scope>NUCLEOTIDE SEQUENCE [LARGE SCALE GENOMIC DNA]</scope>
    <source>
        <strain evidence="2 3">DSM 19082</strain>
    </source>
</reference>
<proteinExistence type="predicted"/>
<comment type="caution">
    <text evidence="2">The sequence shown here is derived from an EMBL/GenBank/DDBJ whole genome shotgun (WGS) entry which is preliminary data.</text>
</comment>
<dbReference type="Proteomes" id="UP000582231">
    <property type="component" value="Unassembled WGS sequence"/>
</dbReference>
<keyword evidence="1" id="KW-0732">Signal</keyword>
<dbReference type="EMBL" id="JACCBF010000001">
    <property type="protein sequence ID" value="NYD29519.1"/>
    <property type="molecule type" value="Genomic_DNA"/>
</dbReference>
<name>A0A852RG95_9ACTN</name>
<dbReference type="InterPro" id="IPR023833">
    <property type="entry name" value="Signal_pept_SipW-depend-type"/>
</dbReference>
<keyword evidence="3" id="KW-1185">Reference proteome</keyword>
<feature type="chain" id="PRO_5032321827" evidence="1">
    <location>
        <begin position="27"/>
        <end position="181"/>
    </location>
</feature>
<evidence type="ECO:0000313" key="3">
    <source>
        <dbReference type="Proteomes" id="UP000582231"/>
    </source>
</evidence>
<protein>
    <submittedName>
        <fullName evidence="2">Alternate signal-mediated exported protein</fullName>
    </submittedName>
</protein>
<dbReference type="AlphaFoldDB" id="A0A852RG95"/>
<dbReference type="InterPro" id="IPR024006">
    <property type="entry name" value="Alt_signal_exp_actinobact"/>
</dbReference>
<organism evidence="2 3">
    <name type="scientific">Nocardioides kongjuensis</name>
    <dbReference type="NCBI Taxonomy" id="349522"/>
    <lineage>
        <taxon>Bacteria</taxon>
        <taxon>Bacillati</taxon>
        <taxon>Actinomycetota</taxon>
        <taxon>Actinomycetes</taxon>
        <taxon>Propionibacteriales</taxon>
        <taxon>Nocardioidaceae</taxon>
        <taxon>Nocardioides</taxon>
    </lineage>
</organism>
<feature type="signal peptide" evidence="1">
    <location>
        <begin position="1"/>
        <end position="26"/>
    </location>
</feature>
<accession>A0A852RG95</accession>
<gene>
    <name evidence="2" type="ORF">BJ958_001065</name>
</gene>
<evidence type="ECO:0000313" key="2">
    <source>
        <dbReference type="EMBL" id="NYD29519.1"/>
    </source>
</evidence>
<dbReference type="NCBIfam" id="TIGR04088">
    <property type="entry name" value="cognate_SipW"/>
    <property type="match status" value="1"/>
</dbReference>
<evidence type="ECO:0000256" key="1">
    <source>
        <dbReference type="SAM" id="SignalP"/>
    </source>
</evidence>
<dbReference type="NCBIfam" id="TIGR04089">
    <property type="entry name" value="exp_by_SipW_III"/>
    <property type="match status" value="1"/>
</dbReference>
<dbReference type="RefSeq" id="WP_179725886.1">
    <property type="nucleotide sequence ID" value="NZ_BAABEF010000001.1"/>
</dbReference>